<organism evidence="3 4">
    <name type="scientific">Malus baccata</name>
    <name type="common">Siberian crab apple</name>
    <name type="synonym">Pyrus baccata</name>
    <dbReference type="NCBI Taxonomy" id="106549"/>
    <lineage>
        <taxon>Eukaryota</taxon>
        <taxon>Viridiplantae</taxon>
        <taxon>Streptophyta</taxon>
        <taxon>Embryophyta</taxon>
        <taxon>Tracheophyta</taxon>
        <taxon>Spermatophyta</taxon>
        <taxon>Magnoliopsida</taxon>
        <taxon>eudicotyledons</taxon>
        <taxon>Gunneridae</taxon>
        <taxon>Pentapetalae</taxon>
        <taxon>rosids</taxon>
        <taxon>fabids</taxon>
        <taxon>Rosales</taxon>
        <taxon>Rosaceae</taxon>
        <taxon>Amygdaloideae</taxon>
        <taxon>Maleae</taxon>
        <taxon>Malus</taxon>
    </lineage>
</organism>
<sequence length="86" mass="8968">MEGRSHRAVNIANMNNNAKLAATTNISNSPSSHNSTVESSSPPSLRPLDLTLKTPILSTDGGYFTVAFQPPPSCPPATATLPLPVP</sequence>
<name>A0A540MS87_MALBA</name>
<dbReference type="EMBL" id="VIEB01000190">
    <property type="protein sequence ID" value="TQE01657.1"/>
    <property type="molecule type" value="Genomic_DNA"/>
</dbReference>
<dbReference type="EMBL" id="VIEB01000190">
    <property type="protein sequence ID" value="TQE01659.1"/>
    <property type="molecule type" value="Genomic_DNA"/>
</dbReference>
<evidence type="ECO:0000313" key="2">
    <source>
        <dbReference type="EMBL" id="TQE01657.1"/>
    </source>
</evidence>
<dbReference type="AlphaFoldDB" id="A0A540MS87"/>
<evidence type="ECO:0000313" key="4">
    <source>
        <dbReference type="Proteomes" id="UP000315295"/>
    </source>
</evidence>
<evidence type="ECO:0000313" key="3">
    <source>
        <dbReference type="EMBL" id="TQE01659.1"/>
    </source>
</evidence>
<feature type="compositionally biased region" description="Low complexity" evidence="1">
    <location>
        <begin position="39"/>
        <end position="49"/>
    </location>
</feature>
<gene>
    <name evidence="2" type="ORF">C1H46_012721</name>
    <name evidence="3" type="ORF">C1H46_012723</name>
</gene>
<protein>
    <submittedName>
        <fullName evidence="3">Uncharacterized protein</fullName>
    </submittedName>
</protein>
<reference evidence="3 4" key="1">
    <citation type="journal article" date="2019" name="G3 (Bethesda)">
        <title>Sequencing of a Wild Apple (Malus baccata) Genome Unravels the Differences Between Cultivated and Wild Apple Species Regarding Disease Resistance and Cold Tolerance.</title>
        <authorList>
            <person name="Chen X."/>
        </authorList>
    </citation>
    <scope>NUCLEOTIDE SEQUENCE [LARGE SCALE GENOMIC DNA]</scope>
    <source>
        <strain evidence="4">cv. Shandingzi</strain>
        <tissue evidence="3">Leaves</tissue>
    </source>
</reference>
<accession>A0A540MS87</accession>
<comment type="caution">
    <text evidence="3">The sequence shown here is derived from an EMBL/GenBank/DDBJ whole genome shotgun (WGS) entry which is preliminary data.</text>
</comment>
<feature type="compositionally biased region" description="Polar residues" evidence="1">
    <location>
        <begin position="12"/>
        <end position="38"/>
    </location>
</feature>
<keyword evidence="4" id="KW-1185">Reference proteome</keyword>
<dbReference type="Proteomes" id="UP000315295">
    <property type="component" value="Unassembled WGS sequence"/>
</dbReference>
<proteinExistence type="predicted"/>
<evidence type="ECO:0000256" key="1">
    <source>
        <dbReference type="SAM" id="MobiDB-lite"/>
    </source>
</evidence>
<feature type="region of interest" description="Disordered" evidence="1">
    <location>
        <begin position="1"/>
        <end position="49"/>
    </location>
</feature>